<dbReference type="Proteomes" id="UP000435910">
    <property type="component" value="Unassembled WGS sequence"/>
</dbReference>
<gene>
    <name evidence="2" type="ORF">CHCC16736_0156</name>
    <name evidence="1" type="ORF">I6G80_22620</name>
</gene>
<evidence type="ECO:0000313" key="1">
    <source>
        <dbReference type="EMBL" id="QPR72545.1"/>
    </source>
</evidence>
<evidence type="ECO:0000313" key="4">
    <source>
        <dbReference type="Proteomes" id="UP000595038"/>
    </source>
</evidence>
<dbReference type="EMBL" id="NILC01000019">
    <property type="protein sequence ID" value="TWL29562.1"/>
    <property type="molecule type" value="Genomic_DNA"/>
</dbReference>
<dbReference type="RefSeq" id="WP_003179922.1">
    <property type="nucleotide sequence ID" value="NZ_BEXU01000020.1"/>
</dbReference>
<protein>
    <submittedName>
        <fullName evidence="1">YpzG family protein</fullName>
    </submittedName>
</protein>
<dbReference type="Proteomes" id="UP000595038">
    <property type="component" value="Chromosome"/>
</dbReference>
<evidence type="ECO:0000313" key="2">
    <source>
        <dbReference type="EMBL" id="TWL29562.1"/>
    </source>
</evidence>
<dbReference type="EMBL" id="CP065647">
    <property type="protein sequence ID" value="QPR72545.1"/>
    <property type="molecule type" value="Genomic_DNA"/>
</dbReference>
<dbReference type="OMA" id="WANTKHA"/>
<reference evidence="2 3" key="1">
    <citation type="submission" date="2019-06" db="EMBL/GenBank/DDBJ databases">
        <title>Genome sequence analysis of &gt;100 Bacillus licheniformis strains suggests intrinsic resistance to this species.</title>
        <authorList>
            <person name="Wels M."/>
            <person name="Siezen R.J."/>
            <person name="Johansen E."/>
            <person name="Stuer-Lauridsen B."/>
            <person name="Bjerre K."/>
            <person name="Nielsen B.K.K."/>
        </authorList>
    </citation>
    <scope>NUCLEOTIDE SEQUENCE [LARGE SCALE GENOMIC DNA]</scope>
    <source>
        <strain evidence="2 3">BAC-16736</strain>
    </source>
</reference>
<accession>A0A1Y0YKS6</accession>
<evidence type="ECO:0000313" key="3">
    <source>
        <dbReference type="Proteomes" id="UP000435910"/>
    </source>
</evidence>
<dbReference type="GeneID" id="92862540"/>
<sequence length="56" mass="6691">MCANRKPYTNDFNQMKTQNYPQPWANTKHARAQVNGETQQTQDLIILQRNTRIRTR</sequence>
<reference evidence="1 4" key="2">
    <citation type="submission" date="2020-12" db="EMBL/GenBank/DDBJ databases">
        <title>FDA dAtabase for Regulatory Grade micrObial Sequences (FDA-ARGOS): Supporting development and validation of Infectious Disease Dx tests.</title>
        <authorList>
            <person name="Nelson B."/>
            <person name="Plummer A."/>
            <person name="Tallon L."/>
            <person name="Sadzewicz L."/>
            <person name="Zhao X."/>
            <person name="Boylan J."/>
            <person name="Ott S."/>
            <person name="Bowen H."/>
            <person name="Vavikolanu K."/>
            <person name="Mehta A."/>
            <person name="Aluvathingal J."/>
            <person name="Nadendla S."/>
            <person name="Myers T."/>
            <person name="Yan Y."/>
            <person name="Sichtig H."/>
        </authorList>
    </citation>
    <scope>NUCLEOTIDE SEQUENCE [LARGE SCALE GENOMIC DNA]</scope>
    <source>
        <strain evidence="1 4">FDAARGOS_923</strain>
    </source>
</reference>
<dbReference type="AlphaFoldDB" id="A0A1Y0YKS6"/>
<name>A0A1Y0YKS6_BACLI</name>
<organism evidence="2 3">
    <name type="scientific">Bacillus licheniformis</name>
    <dbReference type="NCBI Taxonomy" id="1402"/>
    <lineage>
        <taxon>Bacteria</taxon>
        <taxon>Bacillati</taxon>
        <taxon>Bacillota</taxon>
        <taxon>Bacilli</taxon>
        <taxon>Bacillales</taxon>
        <taxon>Bacillaceae</taxon>
        <taxon>Bacillus</taxon>
    </lineage>
</organism>
<dbReference type="Pfam" id="PF14139">
    <property type="entry name" value="YpzG"/>
    <property type="match status" value="1"/>
</dbReference>
<dbReference type="InterPro" id="IPR025413">
    <property type="entry name" value="YpzG-like"/>
</dbReference>
<proteinExistence type="predicted"/>